<keyword evidence="8 11" id="KW-0472">Membrane</keyword>
<evidence type="ECO:0000256" key="5">
    <source>
        <dbReference type="ARBA" id="ARBA00022892"/>
    </source>
</evidence>
<protein>
    <submittedName>
        <fullName evidence="13">Sec20-domain-containing protein</fullName>
    </submittedName>
</protein>
<dbReference type="EMBL" id="KV454545">
    <property type="protein sequence ID" value="ODV65222.1"/>
    <property type="molecule type" value="Genomic_DNA"/>
</dbReference>
<dbReference type="GO" id="GO:0005484">
    <property type="term" value="F:SNAP receptor activity"/>
    <property type="evidence" value="ECO:0007669"/>
    <property type="project" value="InterPro"/>
</dbReference>
<evidence type="ECO:0000313" key="14">
    <source>
        <dbReference type="Proteomes" id="UP000095085"/>
    </source>
</evidence>
<keyword evidence="2" id="KW-0813">Transport</keyword>
<accession>A0A1E4RD99</accession>
<evidence type="ECO:0000313" key="13">
    <source>
        <dbReference type="EMBL" id="ODV65222.1"/>
    </source>
</evidence>
<keyword evidence="3 11" id="KW-0812">Transmembrane</keyword>
<feature type="domain" description="Sec20 C-terminal" evidence="12">
    <location>
        <begin position="175"/>
        <end position="266"/>
    </location>
</feature>
<feature type="transmembrane region" description="Helical" evidence="11">
    <location>
        <begin position="247"/>
        <end position="267"/>
    </location>
</feature>
<dbReference type="Pfam" id="PF03908">
    <property type="entry name" value="Sec20"/>
    <property type="match status" value="1"/>
</dbReference>
<evidence type="ECO:0000256" key="3">
    <source>
        <dbReference type="ARBA" id="ARBA00022692"/>
    </source>
</evidence>
<keyword evidence="6 11" id="KW-1133">Transmembrane helix</keyword>
<dbReference type="OrthoDB" id="46868at2759"/>
<dbReference type="GO" id="GO:0006890">
    <property type="term" value="P:retrograde vesicle-mediated transport, Golgi to endoplasmic reticulum"/>
    <property type="evidence" value="ECO:0007669"/>
    <property type="project" value="InterPro"/>
</dbReference>
<evidence type="ECO:0000256" key="10">
    <source>
        <dbReference type="SAM" id="Coils"/>
    </source>
</evidence>
<dbReference type="InterPro" id="IPR005606">
    <property type="entry name" value="Sec20"/>
</dbReference>
<evidence type="ECO:0000259" key="12">
    <source>
        <dbReference type="Pfam" id="PF03908"/>
    </source>
</evidence>
<dbReference type="STRING" id="984485.A0A1E4RD99"/>
<dbReference type="PANTHER" id="PTHR12825">
    <property type="entry name" value="BNIP1-RELATED"/>
    <property type="match status" value="1"/>
</dbReference>
<organism evidence="13 14">
    <name type="scientific">Hyphopichia burtonii NRRL Y-1933</name>
    <dbReference type="NCBI Taxonomy" id="984485"/>
    <lineage>
        <taxon>Eukaryota</taxon>
        <taxon>Fungi</taxon>
        <taxon>Dikarya</taxon>
        <taxon>Ascomycota</taxon>
        <taxon>Saccharomycotina</taxon>
        <taxon>Pichiomycetes</taxon>
        <taxon>Debaryomycetaceae</taxon>
        <taxon>Hyphopichia</taxon>
    </lineage>
</organism>
<dbReference type="AlphaFoldDB" id="A0A1E4RD99"/>
<name>A0A1E4RD99_9ASCO</name>
<evidence type="ECO:0000256" key="1">
    <source>
        <dbReference type="ARBA" id="ARBA00004163"/>
    </source>
</evidence>
<keyword evidence="5" id="KW-0931">ER-Golgi transport</keyword>
<dbReference type="PANTHER" id="PTHR12825:SF0">
    <property type="entry name" value="VESICLE TRANSPORT PROTEIN SEC20"/>
    <property type="match status" value="1"/>
</dbReference>
<dbReference type="GO" id="GO:0031201">
    <property type="term" value="C:SNARE complex"/>
    <property type="evidence" value="ECO:0007669"/>
    <property type="project" value="TreeGrafter"/>
</dbReference>
<evidence type="ECO:0000256" key="7">
    <source>
        <dbReference type="ARBA" id="ARBA00023054"/>
    </source>
</evidence>
<comment type="similarity">
    <text evidence="9">Belongs to the SEC20 family.</text>
</comment>
<evidence type="ECO:0000256" key="8">
    <source>
        <dbReference type="ARBA" id="ARBA00023136"/>
    </source>
</evidence>
<dbReference type="RefSeq" id="XP_020074289.1">
    <property type="nucleotide sequence ID" value="XM_020223146.1"/>
</dbReference>
<feature type="transmembrane region" description="Helical" evidence="11">
    <location>
        <begin position="273"/>
        <end position="290"/>
    </location>
</feature>
<dbReference type="InterPro" id="IPR056173">
    <property type="entry name" value="Sec20_C"/>
</dbReference>
<dbReference type="GeneID" id="30997695"/>
<feature type="coiled-coil region" evidence="10">
    <location>
        <begin position="87"/>
        <end position="114"/>
    </location>
</feature>
<dbReference type="GO" id="GO:0005789">
    <property type="term" value="C:endoplasmic reticulum membrane"/>
    <property type="evidence" value="ECO:0007669"/>
    <property type="project" value="UniProtKB-SubCell"/>
</dbReference>
<evidence type="ECO:0000256" key="2">
    <source>
        <dbReference type="ARBA" id="ARBA00022448"/>
    </source>
</evidence>
<keyword evidence="4" id="KW-0256">Endoplasmic reticulum</keyword>
<sequence length="357" mass="41397">MMQLANLQRHFSKIDELQYEVFTRIREVLEASEPGLENDDNETIDAQRNKLVKKASRLIGEACDELRVIEIKLQDTNQDYGEAGNEYEMTKIEVELYREKIASLKTKLRECQLNSYGMENELIHQQRLTRYVKPVVEKQDKSLGTKEDLFAGRSLEGRQNNAGGNKKTVQDQILTQNKSITNSLQMTRKLMSTSIMQTELNIDLIDQQTRDLSSLNEKLVDLNTVLKKSRQIVKFIEKQDRQDKNRIYLSIGFLLLCSAWVIWRRILKVPVKIMLWTFFKLFGIFNWFAIKQSEADKIEVYATIDNLQITSSPSMMSAITSAIDTDLEYIQEISTGSGDKTWDEMIQETSQRIVDEL</sequence>
<evidence type="ECO:0000256" key="6">
    <source>
        <dbReference type="ARBA" id="ARBA00022989"/>
    </source>
</evidence>
<evidence type="ECO:0000256" key="9">
    <source>
        <dbReference type="ARBA" id="ARBA00037934"/>
    </source>
</evidence>
<dbReference type="Proteomes" id="UP000095085">
    <property type="component" value="Unassembled WGS sequence"/>
</dbReference>
<comment type="subcellular location">
    <subcellularLocation>
        <location evidence="1">Endoplasmic reticulum membrane</location>
        <topology evidence="1">Single-pass type IV membrane protein</topology>
    </subcellularLocation>
</comment>
<evidence type="ECO:0000256" key="4">
    <source>
        <dbReference type="ARBA" id="ARBA00022824"/>
    </source>
</evidence>
<keyword evidence="7 10" id="KW-0175">Coiled coil</keyword>
<proteinExistence type="inferred from homology"/>
<reference evidence="14" key="1">
    <citation type="submission" date="2016-05" db="EMBL/GenBank/DDBJ databases">
        <title>Comparative genomics of biotechnologically important yeasts.</title>
        <authorList>
            <consortium name="DOE Joint Genome Institute"/>
            <person name="Riley R."/>
            <person name="Haridas S."/>
            <person name="Wolfe K.H."/>
            <person name="Lopes M.R."/>
            <person name="Hittinger C.T."/>
            <person name="Goker M."/>
            <person name="Salamov A."/>
            <person name="Wisecaver J."/>
            <person name="Long T.M."/>
            <person name="Aerts A.L."/>
            <person name="Barry K."/>
            <person name="Choi C."/>
            <person name="Clum A."/>
            <person name="Coughlan A.Y."/>
            <person name="Deshpande S."/>
            <person name="Douglass A.P."/>
            <person name="Hanson S.J."/>
            <person name="Klenk H.-P."/>
            <person name="Labutti K."/>
            <person name="Lapidus A."/>
            <person name="Lindquist E."/>
            <person name="Lipzen A."/>
            <person name="Meier-Kolthoff J.P."/>
            <person name="Ohm R.A."/>
            <person name="Otillar R.P."/>
            <person name="Pangilinan J."/>
            <person name="Peng Y."/>
            <person name="Rokas A."/>
            <person name="Rosa C.A."/>
            <person name="Scheuner C."/>
            <person name="Sibirny A.A."/>
            <person name="Slot J.C."/>
            <person name="Stielow J.B."/>
            <person name="Sun H."/>
            <person name="Kurtzman C.P."/>
            <person name="Blackwell M."/>
            <person name="Grigoriev I.V."/>
            <person name="Jeffries T.W."/>
        </authorList>
    </citation>
    <scope>NUCLEOTIDE SEQUENCE [LARGE SCALE GENOMIC DNA]</scope>
    <source>
        <strain evidence="14">NRRL Y-1933</strain>
    </source>
</reference>
<keyword evidence="14" id="KW-1185">Reference proteome</keyword>
<evidence type="ECO:0000256" key="11">
    <source>
        <dbReference type="SAM" id="Phobius"/>
    </source>
</evidence>
<gene>
    <name evidence="13" type="ORF">HYPBUDRAFT_231490</name>
</gene>